<feature type="region of interest" description="Disordered" evidence="1">
    <location>
        <begin position="515"/>
        <end position="543"/>
    </location>
</feature>
<comment type="caution">
    <text evidence="2">The sequence shown here is derived from an EMBL/GenBank/DDBJ whole genome shotgun (WGS) entry which is preliminary data.</text>
</comment>
<accession>A0ABP0P9K6</accession>
<protein>
    <recommendedName>
        <fullName evidence="4">EF-hand domain-containing protein</fullName>
    </recommendedName>
</protein>
<reference evidence="2 3" key="1">
    <citation type="submission" date="2024-02" db="EMBL/GenBank/DDBJ databases">
        <authorList>
            <person name="Chen Y."/>
            <person name="Shah S."/>
            <person name="Dougan E. K."/>
            <person name="Thang M."/>
            <person name="Chan C."/>
        </authorList>
    </citation>
    <scope>NUCLEOTIDE SEQUENCE [LARGE SCALE GENOMIC DNA]</scope>
</reference>
<evidence type="ECO:0000313" key="3">
    <source>
        <dbReference type="Proteomes" id="UP001642464"/>
    </source>
</evidence>
<evidence type="ECO:0000256" key="1">
    <source>
        <dbReference type="SAM" id="MobiDB-lite"/>
    </source>
</evidence>
<dbReference type="Proteomes" id="UP001642464">
    <property type="component" value="Unassembled WGS sequence"/>
</dbReference>
<organism evidence="2 3">
    <name type="scientific">Durusdinium trenchii</name>
    <dbReference type="NCBI Taxonomy" id="1381693"/>
    <lineage>
        <taxon>Eukaryota</taxon>
        <taxon>Sar</taxon>
        <taxon>Alveolata</taxon>
        <taxon>Dinophyceae</taxon>
        <taxon>Suessiales</taxon>
        <taxon>Symbiodiniaceae</taxon>
        <taxon>Durusdinium</taxon>
    </lineage>
</organism>
<keyword evidence="3" id="KW-1185">Reference proteome</keyword>
<name>A0ABP0P9K6_9DINO</name>
<feature type="compositionally biased region" description="Acidic residues" evidence="1">
    <location>
        <begin position="524"/>
        <end position="537"/>
    </location>
</feature>
<proteinExistence type="predicted"/>
<feature type="region of interest" description="Disordered" evidence="1">
    <location>
        <begin position="270"/>
        <end position="301"/>
    </location>
</feature>
<feature type="compositionally biased region" description="Polar residues" evidence="1">
    <location>
        <begin position="278"/>
        <end position="290"/>
    </location>
</feature>
<evidence type="ECO:0000313" key="2">
    <source>
        <dbReference type="EMBL" id="CAK9072720.1"/>
    </source>
</evidence>
<sequence>MPYQKFPWKLCQLADPRVSLPDRKKVAEEFVSAELDTLDLRFSRRLRALIADPADILPGGKRFAAIDGLTMTKCQNVQIEDNFARAVCMRKAGNGKSYLQSSGVSKHILAELKAAHRQSFGLKTAVRKSCLKQSRKPQKLRLIPQHDFKQLGLDLKKPEALNLFSEESAAVSSSSSSSLQFAVLNGPAAVPLTGSSSSSLLQRMGDLEQQVMSTISGCPLQPVATLSSTLADDCQEEKKRVKLFNGWTLYRSQDNEQLRESMRLKAVEMNKKREGSMYQRSASSSNLNSDQADEGSHRGLLATTGDNDYPLGVSLITAVHSIKNFVKRADDIWRANFSSVIGKVSLPRLPSDSKPVSHEAGAIETLVSGLLSNLVRLMKQQAKTAGPAITSQSCHTVLLVQPDDGGKQLAWIIVRATFRPFYFWCMRLELRETLDNVGMGASLQMVNATDKVCLPLIDSMDSIKRMIVREVAAEEVDMLSYMLPTYDLDWMQPLQNILLRTDESSWTGWNQEDAAGALLNPDNSDGDSEASGGEEPEENKGEAQLQQCLRFIKSFSTKPDSGPDGNDIQLDASYDIDSKGQVWQLGQDGSKVKMGEWLLAGKLRFAEKDAGPAHKQMFNVHTLGGWADKYGRLKKVKVVLLKDPNLHHLQIQLQKYEGTKLQKPTQYLVVPSLYTQQTEESPPSHSMIVEEVDGVMCSLVGSGACFNEAFYVRLLTFLCLDDLRWQRWRQMNSTTYQMAKANISKYDDFYCDQVVQVLQRLLRSIPDAKVSLDLESNEMKPLYTFVAEMVETLPVEPLKLDFGALKSLLESPKVLPDAVTQAAAAFDHSDGHHNVFKTFLSVKQGPTILELAVQKAKDRAGTMKHLTDLSDLREELCKLEKAQAKDDWFGTEAVVQIKNCVEKCENLSNDIDSGDPQFEFVGSNTKQILELLQRSLSAHVDTELSPWIKSAAENVSACSLLPQVPDFAIMSLRKVPSSFQKSPVVIHVHSLAMWYDSLTKLSETSSRVKDRSIDAGAACTELGQIKKEASRLKVERVFNPLAKALQSVWEAFYQATIKDALHEASKVIAPSIVENAKSDNGWCILPVSTADGTSCLRKCTEASWVATGLDCDSTRIKMVVDVLYSCVNAIQCRTNNENTGCACHLWKLAKHLKCIDDPASAIRTGITIDSDKIRSSAEEVFQAAFDCDDSGGVTKDILEDMGKFLKELIGQVNDDMKSRIMTQISQWTNSGLEQVGSLTRAEFAKAYKEDKAQLLQKW</sequence>
<gene>
    <name evidence="2" type="ORF">SCF082_LOCUS35727</name>
</gene>
<dbReference type="EMBL" id="CAXAMM010034347">
    <property type="protein sequence ID" value="CAK9072720.1"/>
    <property type="molecule type" value="Genomic_DNA"/>
</dbReference>
<evidence type="ECO:0008006" key="4">
    <source>
        <dbReference type="Google" id="ProtNLM"/>
    </source>
</evidence>